<evidence type="ECO:0000256" key="4">
    <source>
        <dbReference type="ARBA" id="ARBA00022801"/>
    </source>
</evidence>
<evidence type="ECO:0000313" key="12">
    <source>
        <dbReference type="Proteomes" id="UP001151760"/>
    </source>
</evidence>
<keyword evidence="4" id="KW-0378">Hydrolase</keyword>
<keyword evidence="8" id="KW-0808">Transferase</keyword>
<evidence type="ECO:0000256" key="5">
    <source>
        <dbReference type="ARBA" id="ARBA00022842"/>
    </source>
</evidence>
<organism evidence="11 12">
    <name type="scientific">Tanacetum coccineum</name>
    <dbReference type="NCBI Taxonomy" id="301880"/>
    <lineage>
        <taxon>Eukaryota</taxon>
        <taxon>Viridiplantae</taxon>
        <taxon>Streptophyta</taxon>
        <taxon>Embryophyta</taxon>
        <taxon>Tracheophyta</taxon>
        <taxon>Spermatophyta</taxon>
        <taxon>Magnoliopsida</taxon>
        <taxon>eudicotyledons</taxon>
        <taxon>Gunneridae</taxon>
        <taxon>Pentapetalae</taxon>
        <taxon>asterids</taxon>
        <taxon>campanulids</taxon>
        <taxon>Asterales</taxon>
        <taxon>Asteraceae</taxon>
        <taxon>Asteroideae</taxon>
        <taxon>Anthemideae</taxon>
        <taxon>Anthemidinae</taxon>
        <taxon>Tanacetum</taxon>
    </lineage>
</organism>
<keyword evidence="5" id="KW-0460">Magnesium</keyword>
<reference evidence="11" key="1">
    <citation type="journal article" date="2022" name="Int. J. Mol. Sci.">
        <title>Draft Genome of Tanacetum Coccineum: Genomic Comparison of Closely Related Tanacetum-Family Plants.</title>
        <authorList>
            <person name="Yamashiro T."/>
            <person name="Shiraishi A."/>
            <person name="Nakayama K."/>
            <person name="Satake H."/>
        </authorList>
    </citation>
    <scope>NUCLEOTIDE SEQUENCE</scope>
</reference>
<evidence type="ECO:0000256" key="7">
    <source>
        <dbReference type="ARBA" id="ARBA00022918"/>
    </source>
</evidence>
<evidence type="ECO:0000256" key="9">
    <source>
        <dbReference type="ARBA" id="ARBA00023172"/>
    </source>
</evidence>
<keyword evidence="8" id="KW-0548">Nucleotidyltransferase</keyword>
<accession>A0ABQ5HT45</accession>
<dbReference type="PANTHER" id="PTHR42648:SF11">
    <property type="entry name" value="TRANSPOSON TY4-P GAG-POL POLYPROTEIN"/>
    <property type="match status" value="1"/>
</dbReference>
<evidence type="ECO:0000313" key="11">
    <source>
        <dbReference type="EMBL" id="GJT90815.1"/>
    </source>
</evidence>
<sequence>MTDRLGSLGIRGQKQKQVKNYSYRKEKMMLRKQEEKGVPLSAEQSDWLHDTDEEPDEQELEAQYMYMAKIQEVLQVTDDNFRPTYDTEPLEQVPTNNEYNVFAKDRIVKCVFNSIHDAYVSKFLNDMNARSKKPQVVPIRHRKPIRKLNQSVATPPKKIVASDPTIQKSRSYYRMLYEKTSKIVQIILFIVDSGCTKHMTGNLKLLCNFVEIYLGKNDIVKGLPKLKFVKDQLCSSCEIGKAKRNYFKSLTVTRSKKWLDLLHMDLSGPMRIETINGKKYILNGVVVRWSRTLVKAARTMLSASKLPLFFWDEAIATALRDDENLDKIKEKGDPCIFVGYSTTSRGY</sequence>
<dbReference type="PANTHER" id="PTHR42648">
    <property type="entry name" value="TRANSPOSASE, PUTATIVE-RELATED"/>
    <property type="match status" value="1"/>
</dbReference>
<keyword evidence="9" id="KW-0233">DNA recombination</keyword>
<feature type="region of interest" description="Disordered" evidence="10">
    <location>
        <begin position="30"/>
        <end position="56"/>
    </location>
</feature>
<keyword evidence="6" id="KW-0229">DNA integration</keyword>
<keyword evidence="8" id="KW-0239">DNA-directed DNA polymerase</keyword>
<name>A0ABQ5HT45_9ASTR</name>
<proteinExistence type="predicted"/>
<evidence type="ECO:0000256" key="10">
    <source>
        <dbReference type="SAM" id="MobiDB-lite"/>
    </source>
</evidence>
<gene>
    <name evidence="11" type="ORF">Tco_1079660</name>
</gene>
<evidence type="ECO:0000256" key="2">
    <source>
        <dbReference type="ARBA" id="ARBA00022723"/>
    </source>
</evidence>
<keyword evidence="3" id="KW-0255">Endonuclease</keyword>
<dbReference type="InterPro" id="IPR039537">
    <property type="entry name" value="Retrotran_Ty1/copia-like"/>
</dbReference>
<evidence type="ECO:0000256" key="6">
    <source>
        <dbReference type="ARBA" id="ARBA00022908"/>
    </source>
</evidence>
<keyword evidence="1" id="KW-0540">Nuclease</keyword>
<evidence type="ECO:0000256" key="3">
    <source>
        <dbReference type="ARBA" id="ARBA00022759"/>
    </source>
</evidence>
<comment type="caution">
    <text evidence="11">The sequence shown here is derived from an EMBL/GenBank/DDBJ whole genome shotgun (WGS) entry which is preliminary data.</text>
</comment>
<keyword evidence="2" id="KW-0479">Metal-binding</keyword>
<feature type="region of interest" description="Disordered" evidence="10">
    <location>
        <begin position="1"/>
        <end position="20"/>
    </location>
</feature>
<keyword evidence="7" id="KW-0695">RNA-directed DNA polymerase</keyword>
<dbReference type="Proteomes" id="UP001151760">
    <property type="component" value="Unassembled WGS sequence"/>
</dbReference>
<evidence type="ECO:0000256" key="1">
    <source>
        <dbReference type="ARBA" id="ARBA00022722"/>
    </source>
</evidence>
<dbReference type="EMBL" id="BQNB010019958">
    <property type="protein sequence ID" value="GJT90815.1"/>
    <property type="molecule type" value="Genomic_DNA"/>
</dbReference>
<keyword evidence="12" id="KW-1185">Reference proteome</keyword>
<reference evidence="11" key="2">
    <citation type="submission" date="2022-01" db="EMBL/GenBank/DDBJ databases">
        <authorList>
            <person name="Yamashiro T."/>
            <person name="Shiraishi A."/>
            <person name="Satake H."/>
            <person name="Nakayama K."/>
        </authorList>
    </citation>
    <scope>NUCLEOTIDE SEQUENCE</scope>
</reference>
<evidence type="ECO:0000256" key="8">
    <source>
        <dbReference type="ARBA" id="ARBA00022932"/>
    </source>
</evidence>
<protein>
    <submittedName>
        <fullName evidence="11">Uncharacterized protein</fullName>
    </submittedName>
</protein>